<accession>L8WE16</accession>
<dbReference type="OrthoDB" id="2131701at2759"/>
<reference evidence="2 3" key="1">
    <citation type="journal article" date="2013" name="Nat. Commun.">
        <title>The evolution and pathogenic mechanisms of the rice sheath blight pathogen.</title>
        <authorList>
            <person name="Zheng A."/>
            <person name="Lin R."/>
            <person name="Xu L."/>
            <person name="Qin P."/>
            <person name="Tang C."/>
            <person name="Ai P."/>
            <person name="Zhang D."/>
            <person name="Liu Y."/>
            <person name="Sun Z."/>
            <person name="Feng H."/>
            <person name="Wang Y."/>
            <person name="Chen Y."/>
            <person name="Liang X."/>
            <person name="Fu R."/>
            <person name="Li Q."/>
            <person name="Zhang J."/>
            <person name="Yu X."/>
            <person name="Xie Z."/>
            <person name="Ding L."/>
            <person name="Guan P."/>
            <person name="Tang J."/>
            <person name="Liang Y."/>
            <person name="Wang S."/>
            <person name="Deng Q."/>
            <person name="Li S."/>
            <person name="Zhu J."/>
            <person name="Wang L."/>
            <person name="Liu H."/>
            <person name="Li P."/>
        </authorList>
    </citation>
    <scope>NUCLEOTIDE SEQUENCE [LARGE SCALE GENOMIC DNA]</scope>
    <source>
        <strain evidence="3">AG-1 IA</strain>
    </source>
</reference>
<keyword evidence="3" id="KW-1185">Reference proteome</keyword>
<proteinExistence type="predicted"/>
<keyword evidence="2" id="KW-0430">Lectin</keyword>
<sequence length="317" mass="34200">MLHGQRVAGTGTGSQVLSVAKPKSLVQGLVYATVGSSAQSVACSTADLKYGQQRPAQWVRTSNDGIRTVGNAMPSSSCGAFNTYIATRVCEPGLEYPPRLQVLRYTPLSDPVVYQQTPSHLLYKPWFLVHHFFTSISLLSLSSLTELSLLVYSPVRCSVCILPLTPCAARFVSPPSGECYVFNVQSGMAMSLDPSGNIKDDKTKVQGRAFNGQNIQKWVFEPVQGTTGYSIKNVASGTYVGFARGQQAEKDQVVTGNANVVTHDLVGDAGTGYLIIPNYRPTFALDLQGGSRTDGTPVMYGNLSWGAQNQRWKFVAA</sequence>
<dbReference type="GO" id="GO:0030246">
    <property type="term" value="F:carbohydrate binding"/>
    <property type="evidence" value="ECO:0007669"/>
    <property type="project" value="UniProtKB-KW"/>
</dbReference>
<gene>
    <name evidence="2" type="ORF">AG1IA_09785</name>
</gene>
<organism evidence="2 3">
    <name type="scientific">Thanatephorus cucumeris (strain AG1-IA)</name>
    <name type="common">Rice sheath blight fungus</name>
    <name type="synonym">Rhizoctonia solani</name>
    <dbReference type="NCBI Taxonomy" id="983506"/>
    <lineage>
        <taxon>Eukaryota</taxon>
        <taxon>Fungi</taxon>
        <taxon>Dikarya</taxon>
        <taxon>Basidiomycota</taxon>
        <taxon>Agaricomycotina</taxon>
        <taxon>Agaricomycetes</taxon>
        <taxon>Cantharellales</taxon>
        <taxon>Ceratobasidiaceae</taxon>
        <taxon>Rhizoctonia</taxon>
        <taxon>Rhizoctonia solani AG-1</taxon>
    </lineage>
</organism>
<dbReference type="InterPro" id="IPR035992">
    <property type="entry name" value="Ricin_B-like_lectins"/>
</dbReference>
<evidence type="ECO:0000313" key="2">
    <source>
        <dbReference type="EMBL" id="ELU36185.1"/>
    </source>
</evidence>
<protein>
    <submittedName>
        <fullName evidence="2">Ricin-type beta-trefoil lectin domain-containing protein</fullName>
    </submittedName>
</protein>
<dbReference type="CDD" id="cd23455">
    <property type="entry name" value="beta-trefoil_Ricin_RSA"/>
    <property type="match status" value="1"/>
</dbReference>
<evidence type="ECO:0000259" key="1">
    <source>
        <dbReference type="Pfam" id="PF14200"/>
    </source>
</evidence>
<evidence type="ECO:0000313" key="3">
    <source>
        <dbReference type="Proteomes" id="UP000011668"/>
    </source>
</evidence>
<name>L8WE16_THACA</name>
<dbReference type="Gene3D" id="2.80.10.50">
    <property type="match status" value="1"/>
</dbReference>
<dbReference type="HOGENOM" id="CLU_877668_0_0_1"/>
<comment type="caution">
    <text evidence="2">The sequence shown here is derived from an EMBL/GenBank/DDBJ whole genome shotgun (WGS) entry which is preliminary data.</text>
</comment>
<dbReference type="SUPFAM" id="SSF50370">
    <property type="entry name" value="Ricin B-like lectins"/>
    <property type="match status" value="1"/>
</dbReference>
<dbReference type="InterPro" id="IPR000772">
    <property type="entry name" value="Ricin_B_lectin"/>
</dbReference>
<dbReference type="EMBL" id="AFRT01004073">
    <property type="protein sequence ID" value="ELU36185.1"/>
    <property type="molecule type" value="Genomic_DNA"/>
</dbReference>
<dbReference type="Proteomes" id="UP000011668">
    <property type="component" value="Unassembled WGS sequence"/>
</dbReference>
<dbReference type="AlphaFoldDB" id="L8WE16"/>
<dbReference type="Pfam" id="PF14200">
    <property type="entry name" value="RicinB_lectin_2"/>
    <property type="match status" value="1"/>
</dbReference>
<feature type="domain" description="Ricin B lectin" evidence="1">
    <location>
        <begin position="216"/>
        <end position="299"/>
    </location>
</feature>